<dbReference type="RefSeq" id="WP_069185683.1">
    <property type="nucleotide sequence ID" value="NZ_FLYE01000001.1"/>
</dbReference>
<dbReference type="OrthoDB" id="7352766at2"/>
<dbReference type="EMBL" id="FLYE01000001">
    <property type="protein sequence ID" value="SCA54955.1"/>
    <property type="molecule type" value="Genomic_DNA"/>
</dbReference>
<evidence type="ECO:0000313" key="2">
    <source>
        <dbReference type="Proteomes" id="UP000231658"/>
    </source>
</evidence>
<dbReference type="Proteomes" id="UP000231658">
    <property type="component" value="Unassembled WGS sequence"/>
</dbReference>
<sequence length="194" mass="21984">MAAAVETMYDVAAWFMDHALNDNEYLQPMKMHRLLFLSQSYFALAYHGKKLAPCTFVADDMGPIEPHVFRAFEQGRPSFYLNTTMPPYVDEFLDGIWRRFGSFSADKLNDITTRTPAFKKAIKKGKRTEIPFKEMVLSFNKSKTAPGVDKVLKPKVVRTHQGRAVEAKSWAPGLRKVAQATPLASKQAKKKAPR</sequence>
<protein>
    <submittedName>
        <fullName evidence="1">Uncharacterized phage-associated protein</fullName>
    </submittedName>
</protein>
<reference evidence="1 2" key="1">
    <citation type="submission" date="2016-07" db="EMBL/GenBank/DDBJ databases">
        <authorList>
            <person name="Lefevre C.T."/>
        </authorList>
    </citation>
    <scope>NUCLEOTIDE SEQUENCE [LARGE SCALE GENOMIC DNA]</scope>
    <source>
        <strain evidence="1">PR1</strain>
    </source>
</reference>
<keyword evidence="2" id="KW-1185">Reference proteome</keyword>
<gene>
    <name evidence="1" type="ORF">MTBPR1_10202</name>
</gene>
<proteinExistence type="predicted"/>
<dbReference type="AlphaFoldDB" id="A0A1C3RCG2"/>
<organism evidence="1 2">
    <name type="scientific">Candidatus Terasakiella magnetica</name>
    <dbReference type="NCBI Taxonomy" id="1867952"/>
    <lineage>
        <taxon>Bacteria</taxon>
        <taxon>Pseudomonadati</taxon>
        <taxon>Pseudomonadota</taxon>
        <taxon>Alphaproteobacteria</taxon>
        <taxon>Rhodospirillales</taxon>
        <taxon>Terasakiellaceae</taxon>
        <taxon>Terasakiella</taxon>
    </lineage>
</organism>
<dbReference type="STRING" id="1867952.MTBPR1_10202"/>
<accession>A0A1C3RCG2</accession>
<evidence type="ECO:0000313" key="1">
    <source>
        <dbReference type="EMBL" id="SCA54955.1"/>
    </source>
</evidence>
<name>A0A1C3RCG2_9PROT</name>